<organism evidence="1 2">
    <name type="scientific">Gossypium barbadense</name>
    <name type="common">Sea Island cotton</name>
    <name type="synonym">Hibiscus barbadensis</name>
    <dbReference type="NCBI Taxonomy" id="3634"/>
    <lineage>
        <taxon>Eukaryota</taxon>
        <taxon>Viridiplantae</taxon>
        <taxon>Streptophyta</taxon>
        <taxon>Embryophyta</taxon>
        <taxon>Tracheophyta</taxon>
        <taxon>Spermatophyta</taxon>
        <taxon>Magnoliopsida</taxon>
        <taxon>eudicotyledons</taxon>
        <taxon>Gunneridae</taxon>
        <taxon>Pentapetalae</taxon>
        <taxon>rosids</taxon>
        <taxon>malvids</taxon>
        <taxon>Malvales</taxon>
        <taxon>Malvaceae</taxon>
        <taxon>Malvoideae</taxon>
        <taxon>Gossypium</taxon>
    </lineage>
</organism>
<dbReference type="EMBL" id="KZ664747">
    <property type="protein sequence ID" value="PPS03432.1"/>
    <property type="molecule type" value="Genomic_DNA"/>
</dbReference>
<evidence type="ECO:0000313" key="1">
    <source>
        <dbReference type="EMBL" id="PPS03432.1"/>
    </source>
</evidence>
<protein>
    <submittedName>
        <fullName evidence="1">Uncharacterized protein</fullName>
    </submittedName>
</protein>
<accession>A0A2P5XJF0</accession>
<proteinExistence type="predicted"/>
<evidence type="ECO:0000313" key="2">
    <source>
        <dbReference type="Proteomes" id="UP000239757"/>
    </source>
</evidence>
<reference evidence="1 2" key="1">
    <citation type="submission" date="2015-01" db="EMBL/GenBank/DDBJ databases">
        <title>Genome of allotetraploid Gossypium barbadense reveals genomic plasticity and fiber elongation in cotton evolution.</title>
        <authorList>
            <person name="Chen X."/>
            <person name="Liu X."/>
            <person name="Zhao B."/>
            <person name="Zheng H."/>
            <person name="Hu Y."/>
            <person name="Lu G."/>
            <person name="Yang C."/>
            <person name="Chen J."/>
            <person name="Shan C."/>
            <person name="Zhang L."/>
            <person name="Zhou Y."/>
            <person name="Wang L."/>
            <person name="Guo W."/>
            <person name="Bai Y."/>
            <person name="Ruan J."/>
            <person name="Shangguan X."/>
            <person name="Mao Y."/>
            <person name="Jiang J."/>
            <person name="Zhu Y."/>
            <person name="Lei J."/>
            <person name="Kang H."/>
            <person name="Chen S."/>
            <person name="He X."/>
            <person name="Wang R."/>
            <person name="Wang Y."/>
            <person name="Chen J."/>
            <person name="Wang L."/>
            <person name="Yu S."/>
            <person name="Wang B."/>
            <person name="Wei J."/>
            <person name="Song S."/>
            <person name="Lu X."/>
            <person name="Gao Z."/>
            <person name="Gu W."/>
            <person name="Deng X."/>
            <person name="Ma D."/>
            <person name="Wang S."/>
            <person name="Liang W."/>
            <person name="Fang L."/>
            <person name="Cai C."/>
            <person name="Zhu X."/>
            <person name="Zhou B."/>
            <person name="Zhang Y."/>
            <person name="Chen Z."/>
            <person name="Xu S."/>
            <person name="Zhu R."/>
            <person name="Wang S."/>
            <person name="Zhang T."/>
            <person name="Zhao G."/>
        </authorList>
    </citation>
    <scope>NUCLEOTIDE SEQUENCE [LARGE SCALE GENOMIC DNA]</scope>
    <source>
        <strain evidence="2">cv. Xinhai21</strain>
        <tissue evidence="1">Leaf</tissue>
    </source>
</reference>
<name>A0A2P5XJF0_GOSBA</name>
<dbReference type="Proteomes" id="UP000239757">
    <property type="component" value="Unassembled WGS sequence"/>
</dbReference>
<dbReference type="AlphaFoldDB" id="A0A2P5XJF0"/>
<sequence>MPNLEDKVPTLGGGDVMDEQEHERIHVNTNELENKDLPVSSIALVAERRGIQERRPPKALTDFFLF</sequence>
<gene>
    <name evidence="1" type="ORF">GOBAR_AA17229</name>
</gene>